<comment type="caution">
    <text evidence="2">The sequence shown here is derived from an EMBL/GenBank/DDBJ whole genome shotgun (WGS) entry which is preliminary data.</text>
</comment>
<dbReference type="Pfam" id="PF01381">
    <property type="entry name" value="HTH_3"/>
    <property type="match status" value="1"/>
</dbReference>
<dbReference type="GO" id="GO:0003677">
    <property type="term" value="F:DNA binding"/>
    <property type="evidence" value="ECO:0007669"/>
    <property type="project" value="InterPro"/>
</dbReference>
<gene>
    <name evidence="2" type="ORF">B5F14_09510</name>
</gene>
<protein>
    <recommendedName>
        <fullName evidence="1">HTH cro/C1-type domain-containing protein</fullName>
    </recommendedName>
</protein>
<dbReference type="SUPFAM" id="SSF47413">
    <property type="entry name" value="lambda repressor-like DNA-binding domains"/>
    <property type="match status" value="1"/>
</dbReference>
<evidence type="ECO:0000259" key="1">
    <source>
        <dbReference type="PROSITE" id="PS50943"/>
    </source>
</evidence>
<dbReference type="RefSeq" id="WP_087159136.1">
    <property type="nucleotide sequence ID" value="NZ_NFKM01000024.1"/>
</dbReference>
<dbReference type="CDD" id="cd00093">
    <property type="entry name" value="HTH_XRE"/>
    <property type="match status" value="1"/>
</dbReference>
<name>A0A1Y4LJD5_9FIRM</name>
<reference evidence="3" key="1">
    <citation type="submission" date="2017-04" db="EMBL/GenBank/DDBJ databases">
        <title>Function of individual gut microbiota members based on whole genome sequencing of pure cultures obtained from chicken caecum.</title>
        <authorList>
            <person name="Medvecky M."/>
            <person name="Cejkova D."/>
            <person name="Polansky O."/>
            <person name="Karasova D."/>
            <person name="Kubasova T."/>
            <person name="Cizek A."/>
            <person name="Rychlik I."/>
        </authorList>
    </citation>
    <scope>NUCLEOTIDE SEQUENCE [LARGE SCALE GENOMIC DNA]</scope>
    <source>
        <strain evidence="3">An178</strain>
    </source>
</reference>
<keyword evidence="3" id="KW-1185">Reference proteome</keyword>
<dbReference type="Gene3D" id="1.10.260.40">
    <property type="entry name" value="lambda repressor-like DNA-binding domains"/>
    <property type="match status" value="1"/>
</dbReference>
<accession>A0A1Y4LJD5</accession>
<proteinExistence type="predicted"/>
<dbReference type="EMBL" id="NFKM01000024">
    <property type="protein sequence ID" value="OUP56808.1"/>
    <property type="molecule type" value="Genomic_DNA"/>
</dbReference>
<dbReference type="Proteomes" id="UP000195447">
    <property type="component" value="Unassembled WGS sequence"/>
</dbReference>
<sequence>MPDREIFAFGQEMRKRRKAKNISLEKLSELTGISKRHIINIEKGDANASLELVVIIMKQLDISLDNIVFSSILDEDQKLYKEIIIRLMKFPVSDREIIIEMLDVILEKNKLLHQHKTSI</sequence>
<dbReference type="SMART" id="SM00530">
    <property type="entry name" value="HTH_XRE"/>
    <property type="match status" value="1"/>
</dbReference>
<feature type="domain" description="HTH cro/C1-type" evidence="1">
    <location>
        <begin position="13"/>
        <end position="67"/>
    </location>
</feature>
<dbReference type="AlphaFoldDB" id="A0A1Y4LJD5"/>
<dbReference type="PROSITE" id="PS50943">
    <property type="entry name" value="HTH_CROC1"/>
    <property type="match status" value="1"/>
</dbReference>
<dbReference type="InterPro" id="IPR010982">
    <property type="entry name" value="Lambda_DNA-bd_dom_sf"/>
</dbReference>
<dbReference type="InterPro" id="IPR001387">
    <property type="entry name" value="Cro/C1-type_HTH"/>
</dbReference>
<evidence type="ECO:0000313" key="3">
    <source>
        <dbReference type="Proteomes" id="UP000195447"/>
    </source>
</evidence>
<organism evidence="2 3">
    <name type="scientific">Faecalitalea cylindroides</name>
    <dbReference type="NCBI Taxonomy" id="39483"/>
    <lineage>
        <taxon>Bacteria</taxon>
        <taxon>Bacillati</taxon>
        <taxon>Bacillota</taxon>
        <taxon>Erysipelotrichia</taxon>
        <taxon>Erysipelotrichales</taxon>
        <taxon>Erysipelotrichaceae</taxon>
        <taxon>Faecalitalea</taxon>
    </lineage>
</organism>
<evidence type="ECO:0000313" key="2">
    <source>
        <dbReference type="EMBL" id="OUP56808.1"/>
    </source>
</evidence>